<proteinExistence type="predicted"/>
<reference evidence="1 2" key="1">
    <citation type="journal article" date="2019" name="Sci. Rep.">
        <title>Orb-weaving spider Araneus ventricosus genome elucidates the spidroin gene catalogue.</title>
        <authorList>
            <person name="Kono N."/>
            <person name="Nakamura H."/>
            <person name="Ohtoshi R."/>
            <person name="Moran D.A.P."/>
            <person name="Shinohara A."/>
            <person name="Yoshida Y."/>
            <person name="Fujiwara M."/>
            <person name="Mori M."/>
            <person name="Tomita M."/>
            <person name="Arakawa K."/>
        </authorList>
    </citation>
    <scope>NUCLEOTIDE SEQUENCE [LARGE SCALE GENOMIC DNA]</scope>
</reference>
<dbReference type="OrthoDB" id="411823at2759"/>
<name>A0A4Y2KT76_ARAVE</name>
<dbReference type="EMBL" id="BGPR01004908">
    <property type="protein sequence ID" value="GBN04703.1"/>
    <property type="molecule type" value="Genomic_DNA"/>
</dbReference>
<dbReference type="Proteomes" id="UP000499080">
    <property type="component" value="Unassembled WGS sequence"/>
</dbReference>
<accession>A0A4Y2KT76</accession>
<evidence type="ECO:0008006" key="3">
    <source>
        <dbReference type="Google" id="ProtNLM"/>
    </source>
</evidence>
<evidence type="ECO:0000313" key="1">
    <source>
        <dbReference type="EMBL" id="GBN04703.1"/>
    </source>
</evidence>
<sequence>MYGSEIWYRDTALINRKVLSLQLNALKNITKRYKTVSTSAIQVVAGIPPLDLTLKFHQEKFKLTKLKIDILINDELLIANSINAPPPWDPPWLGRKISWNIEQSNVNMINESNYNFYTDGSKIEGKTGSGIVLFRGGEDIKTLSIRLNYDSSVFMAEAYPLSVLSWRLRD</sequence>
<dbReference type="AlphaFoldDB" id="A0A4Y2KT76"/>
<evidence type="ECO:0000313" key="2">
    <source>
        <dbReference type="Proteomes" id="UP000499080"/>
    </source>
</evidence>
<comment type="caution">
    <text evidence="1">The sequence shown here is derived from an EMBL/GenBank/DDBJ whole genome shotgun (WGS) entry which is preliminary data.</text>
</comment>
<keyword evidence="2" id="KW-1185">Reference proteome</keyword>
<protein>
    <recommendedName>
        <fullName evidence="3">RNase H type-1 domain-containing protein</fullName>
    </recommendedName>
</protein>
<organism evidence="1 2">
    <name type="scientific">Araneus ventricosus</name>
    <name type="common">Orbweaver spider</name>
    <name type="synonym">Epeira ventricosa</name>
    <dbReference type="NCBI Taxonomy" id="182803"/>
    <lineage>
        <taxon>Eukaryota</taxon>
        <taxon>Metazoa</taxon>
        <taxon>Ecdysozoa</taxon>
        <taxon>Arthropoda</taxon>
        <taxon>Chelicerata</taxon>
        <taxon>Arachnida</taxon>
        <taxon>Araneae</taxon>
        <taxon>Araneomorphae</taxon>
        <taxon>Entelegynae</taxon>
        <taxon>Araneoidea</taxon>
        <taxon>Araneidae</taxon>
        <taxon>Araneus</taxon>
    </lineage>
</organism>
<gene>
    <name evidence="1" type="ORF">AVEN_30168_1</name>
</gene>